<proteinExistence type="predicted"/>
<dbReference type="FunFam" id="3.20.20.100:FF:000002">
    <property type="entry name" value="2,5-diketo-D-gluconic acid reductase A"/>
    <property type="match status" value="1"/>
</dbReference>
<dbReference type="PIRSF" id="PIRSF000097">
    <property type="entry name" value="AKR"/>
    <property type="match status" value="1"/>
</dbReference>
<dbReference type="SUPFAM" id="SSF51430">
    <property type="entry name" value="NAD(P)-linked oxidoreductase"/>
    <property type="match status" value="1"/>
</dbReference>
<organism evidence="6 7">
    <name type="scientific">Coemansia asiatica</name>
    <dbReference type="NCBI Taxonomy" id="1052880"/>
    <lineage>
        <taxon>Eukaryota</taxon>
        <taxon>Fungi</taxon>
        <taxon>Fungi incertae sedis</taxon>
        <taxon>Zoopagomycota</taxon>
        <taxon>Kickxellomycotina</taxon>
        <taxon>Kickxellomycetes</taxon>
        <taxon>Kickxellales</taxon>
        <taxon>Kickxellaceae</taxon>
        <taxon>Coemansia</taxon>
    </lineage>
</organism>
<dbReference type="InterPro" id="IPR020471">
    <property type="entry name" value="AKR"/>
</dbReference>
<dbReference type="Pfam" id="PF00248">
    <property type="entry name" value="Aldo_ket_red"/>
    <property type="match status" value="1"/>
</dbReference>
<comment type="caution">
    <text evidence="6">The sequence shown here is derived from an EMBL/GenBank/DDBJ whole genome shotgun (WGS) entry which is preliminary data.</text>
</comment>
<dbReference type="PROSITE" id="PS00062">
    <property type="entry name" value="ALDOKETO_REDUCTASE_2"/>
    <property type="match status" value="1"/>
</dbReference>
<dbReference type="PANTHER" id="PTHR11732">
    <property type="entry name" value="ALDO/KETO REDUCTASE"/>
    <property type="match status" value="1"/>
</dbReference>
<feature type="binding site" evidence="3">
    <location>
        <position position="109"/>
    </location>
    <ligand>
        <name>substrate</name>
    </ligand>
</feature>
<dbReference type="GO" id="GO:0016616">
    <property type="term" value="F:oxidoreductase activity, acting on the CH-OH group of donors, NAD or NADP as acceptor"/>
    <property type="evidence" value="ECO:0007669"/>
    <property type="project" value="UniProtKB-ARBA"/>
</dbReference>
<keyword evidence="1" id="KW-0560">Oxidoreductase</keyword>
<dbReference type="PRINTS" id="PR00069">
    <property type="entry name" value="ALDKETRDTASE"/>
</dbReference>
<sequence length="305" mass="34747">MSVQRIKLNNGVLMPEIGLGTWNANKEGILFETVKKAVDLGYRHFDCAKFYANQVEIGKALKEVTVPRKELFITSKIWNNRHRPELVPGALDEILEELQLEYLDLLLMHWPFASRLETNSPEPPLDEMDNVPIMDTWKAMEALVDSGKVRAIGVSNFNKDILQKMLPQCRIVPAVNQVEIHPYNQSFELVRFCQENGIAVTGYCPLGGEMVPVLEDDIIKQLAKMHSCTPAQVALSWALSRGIIVIPKSTNELRLKQNLEKVALTSDELAMISKIEKHKRKVDPVRYVKHLEWVFHEDKAKCPLI</sequence>
<dbReference type="Gene3D" id="3.20.20.100">
    <property type="entry name" value="NADP-dependent oxidoreductase domain"/>
    <property type="match status" value="1"/>
</dbReference>
<evidence type="ECO:0000313" key="7">
    <source>
        <dbReference type="Proteomes" id="UP001145021"/>
    </source>
</evidence>
<evidence type="ECO:0000256" key="4">
    <source>
        <dbReference type="PIRSR" id="PIRSR000097-3"/>
    </source>
</evidence>
<dbReference type="InterPro" id="IPR023210">
    <property type="entry name" value="NADP_OxRdtase_dom"/>
</dbReference>
<evidence type="ECO:0000256" key="3">
    <source>
        <dbReference type="PIRSR" id="PIRSR000097-2"/>
    </source>
</evidence>
<dbReference type="Proteomes" id="UP001145021">
    <property type="component" value="Unassembled WGS sequence"/>
</dbReference>
<protein>
    <recommendedName>
        <fullName evidence="5">NADP-dependent oxidoreductase domain-containing protein</fullName>
    </recommendedName>
</protein>
<feature type="active site" description="Proton donor" evidence="2">
    <location>
        <position position="51"/>
    </location>
</feature>
<dbReference type="EMBL" id="JANBOH010000523">
    <property type="protein sequence ID" value="KAJ1641987.1"/>
    <property type="molecule type" value="Genomic_DNA"/>
</dbReference>
<dbReference type="InterPro" id="IPR036812">
    <property type="entry name" value="NAD(P)_OxRdtase_dom_sf"/>
</dbReference>
<accession>A0A9W7XF54</accession>
<feature type="domain" description="NADP-dependent oxidoreductase" evidence="5">
    <location>
        <begin position="16"/>
        <end position="276"/>
    </location>
</feature>
<dbReference type="PROSITE" id="PS00798">
    <property type="entry name" value="ALDOKETO_REDUCTASE_1"/>
    <property type="match status" value="1"/>
</dbReference>
<dbReference type="AlphaFoldDB" id="A0A9W7XF54"/>
<dbReference type="InterPro" id="IPR018170">
    <property type="entry name" value="Aldo/ket_reductase_CS"/>
</dbReference>
<name>A0A9W7XF54_9FUNG</name>
<evidence type="ECO:0000256" key="1">
    <source>
        <dbReference type="ARBA" id="ARBA00023002"/>
    </source>
</evidence>
<evidence type="ECO:0000259" key="5">
    <source>
        <dbReference type="Pfam" id="PF00248"/>
    </source>
</evidence>
<feature type="site" description="Lowers pKa of active site Tyr" evidence="4">
    <location>
        <position position="76"/>
    </location>
</feature>
<evidence type="ECO:0000256" key="2">
    <source>
        <dbReference type="PIRSR" id="PIRSR000097-1"/>
    </source>
</evidence>
<keyword evidence="7" id="KW-1185">Reference proteome</keyword>
<reference evidence="6" key="1">
    <citation type="submission" date="2022-07" db="EMBL/GenBank/DDBJ databases">
        <title>Phylogenomic reconstructions and comparative analyses of Kickxellomycotina fungi.</title>
        <authorList>
            <person name="Reynolds N.K."/>
            <person name="Stajich J.E."/>
            <person name="Barry K."/>
            <person name="Grigoriev I.V."/>
            <person name="Crous P."/>
            <person name="Smith M.E."/>
        </authorList>
    </citation>
    <scope>NUCLEOTIDE SEQUENCE</scope>
    <source>
        <strain evidence="6">NBRC 105413</strain>
    </source>
</reference>
<gene>
    <name evidence="6" type="ORF">LPJ64_006118</name>
</gene>
<evidence type="ECO:0000313" key="6">
    <source>
        <dbReference type="EMBL" id="KAJ1641987.1"/>
    </source>
</evidence>